<gene>
    <name evidence="1" type="ORF">UFOPK3957_00847</name>
</gene>
<protein>
    <submittedName>
        <fullName evidence="1">Unannotated protein</fullName>
    </submittedName>
</protein>
<reference evidence="1" key="1">
    <citation type="submission" date="2020-05" db="EMBL/GenBank/DDBJ databases">
        <authorList>
            <person name="Chiriac C."/>
            <person name="Salcher M."/>
            <person name="Ghai R."/>
            <person name="Kavagutti S V."/>
        </authorList>
    </citation>
    <scope>NUCLEOTIDE SEQUENCE</scope>
</reference>
<dbReference type="AlphaFoldDB" id="A0A6J7N481"/>
<accession>A0A6J7N481</accession>
<dbReference type="EMBL" id="CAFBOM010000128">
    <property type="protein sequence ID" value="CAB4987947.1"/>
    <property type="molecule type" value="Genomic_DNA"/>
</dbReference>
<organism evidence="1">
    <name type="scientific">freshwater metagenome</name>
    <dbReference type="NCBI Taxonomy" id="449393"/>
    <lineage>
        <taxon>unclassified sequences</taxon>
        <taxon>metagenomes</taxon>
        <taxon>ecological metagenomes</taxon>
    </lineage>
</organism>
<proteinExistence type="predicted"/>
<evidence type="ECO:0000313" key="1">
    <source>
        <dbReference type="EMBL" id="CAB4987947.1"/>
    </source>
</evidence>
<sequence length="108" mass="12192">MLIDDEHLAVDDDVVAILPEELLRPDRIVEEAHERGIHRVVEVVDAELILDLVDRRLEHADGLLLLIDLVVGVALEQGDDARELRVPVRRLISRSADDERGACFIDEN</sequence>
<name>A0A6J7N481_9ZZZZ</name>